<dbReference type="WBParaSite" id="SBAD_0000286701-mRNA-1">
    <property type="protein sequence ID" value="SBAD_0000286701-mRNA-1"/>
    <property type="gene ID" value="SBAD_0000286701"/>
</dbReference>
<dbReference type="AlphaFoldDB" id="A0A183IGJ3"/>
<evidence type="ECO:0000256" key="4">
    <source>
        <dbReference type="ARBA" id="ARBA00022617"/>
    </source>
</evidence>
<dbReference type="PANTHER" id="PTHR15422">
    <property type="entry name" value="OS05G0565100 PROTEIN"/>
    <property type="match status" value="1"/>
</dbReference>
<keyword evidence="7" id="KW-0249">Electron transport</keyword>
<reference evidence="14 15" key="2">
    <citation type="submission" date="2018-11" db="EMBL/GenBank/DDBJ databases">
        <authorList>
            <consortium name="Pathogen Informatics"/>
        </authorList>
    </citation>
    <scope>NUCLEOTIDE SEQUENCE [LARGE SCALE GENOMIC DNA]</scope>
</reference>
<evidence type="ECO:0000256" key="3">
    <source>
        <dbReference type="ARBA" id="ARBA00022448"/>
    </source>
</evidence>
<dbReference type="PROSITE" id="PS50939">
    <property type="entry name" value="CYTOCHROME_B561"/>
    <property type="match status" value="1"/>
</dbReference>
<gene>
    <name evidence="14" type="ORF">SBAD_LOCUS2737</name>
</gene>
<keyword evidence="10 12" id="KW-0472">Membrane</keyword>
<proteinExistence type="predicted"/>
<dbReference type="InterPro" id="IPR045150">
    <property type="entry name" value="CYB561D1/2"/>
</dbReference>
<comment type="cofactor">
    <cofactor evidence="1">
        <name>heme b</name>
        <dbReference type="ChEBI" id="CHEBI:60344"/>
    </cofactor>
</comment>
<evidence type="ECO:0000256" key="7">
    <source>
        <dbReference type="ARBA" id="ARBA00022982"/>
    </source>
</evidence>
<evidence type="ECO:0000256" key="9">
    <source>
        <dbReference type="ARBA" id="ARBA00023004"/>
    </source>
</evidence>
<feature type="transmembrane region" description="Helical" evidence="12">
    <location>
        <begin position="109"/>
        <end position="128"/>
    </location>
</feature>
<organism evidence="16">
    <name type="scientific">Soboliphyme baturini</name>
    <dbReference type="NCBI Taxonomy" id="241478"/>
    <lineage>
        <taxon>Eukaryota</taxon>
        <taxon>Metazoa</taxon>
        <taxon>Ecdysozoa</taxon>
        <taxon>Nematoda</taxon>
        <taxon>Enoplea</taxon>
        <taxon>Dorylaimia</taxon>
        <taxon>Dioctophymatida</taxon>
        <taxon>Dioctophymatoidea</taxon>
        <taxon>Soboliphymatidae</taxon>
        <taxon>Soboliphyme</taxon>
    </lineage>
</organism>
<dbReference type="GO" id="GO:0016020">
    <property type="term" value="C:membrane"/>
    <property type="evidence" value="ECO:0007669"/>
    <property type="project" value="UniProtKB-SubCell"/>
</dbReference>
<evidence type="ECO:0000313" key="15">
    <source>
        <dbReference type="Proteomes" id="UP000270296"/>
    </source>
</evidence>
<keyword evidence="8 12" id="KW-1133">Transmembrane helix</keyword>
<feature type="transmembrane region" description="Helical" evidence="12">
    <location>
        <begin position="57"/>
        <end position="74"/>
    </location>
</feature>
<evidence type="ECO:0000256" key="5">
    <source>
        <dbReference type="ARBA" id="ARBA00022692"/>
    </source>
</evidence>
<evidence type="ECO:0000259" key="13">
    <source>
        <dbReference type="PROSITE" id="PS50939"/>
    </source>
</evidence>
<evidence type="ECO:0000256" key="11">
    <source>
        <dbReference type="ARBA" id="ARBA00024225"/>
    </source>
</evidence>
<dbReference type="EMBL" id="UZAM01007378">
    <property type="protein sequence ID" value="VDO98753.1"/>
    <property type="molecule type" value="Genomic_DNA"/>
</dbReference>
<feature type="domain" description="Cytochrome b561" evidence="13">
    <location>
        <begin position="1"/>
        <end position="159"/>
    </location>
</feature>
<comment type="subcellular location">
    <subcellularLocation>
        <location evidence="2">Membrane</location>
        <topology evidence="2">Multi-pass membrane protein</topology>
    </subcellularLocation>
</comment>
<keyword evidence="5 12" id="KW-0812">Transmembrane</keyword>
<accession>A0A183IGJ3</accession>
<evidence type="ECO:0000256" key="10">
    <source>
        <dbReference type="ARBA" id="ARBA00023136"/>
    </source>
</evidence>
<evidence type="ECO:0000313" key="14">
    <source>
        <dbReference type="EMBL" id="VDO98753.1"/>
    </source>
</evidence>
<sequence>MSFAILSLTQYGVMQSRVSWLTRVNLHGWLLAAASLLSVCGFIVVYTGKTAFGKNHFTTYHGLIGFVTVCFTLLQLPTGLLLKYAYALQLTTFVRLVDMKFAHSLSGSLLYVFGCVALMLSFVSNWFVHHTSTLTVYYSFAIVAMMATFFIGNAYSIIKVRL</sequence>
<evidence type="ECO:0000256" key="6">
    <source>
        <dbReference type="ARBA" id="ARBA00022723"/>
    </source>
</evidence>
<dbReference type="GO" id="GO:0140571">
    <property type="term" value="F:transmembrane ascorbate ferrireductase activity"/>
    <property type="evidence" value="ECO:0007669"/>
    <property type="project" value="UniProtKB-EC"/>
</dbReference>
<keyword evidence="9" id="KW-0408">Iron</keyword>
<reference evidence="16" key="1">
    <citation type="submission" date="2016-06" db="UniProtKB">
        <authorList>
            <consortium name="WormBaseParasite"/>
        </authorList>
    </citation>
    <scope>IDENTIFICATION</scope>
</reference>
<dbReference type="GO" id="GO:0046872">
    <property type="term" value="F:metal ion binding"/>
    <property type="evidence" value="ECO:0007669"/>
    <property type="project" value="UniProtKB-KW"/>
</dbReference>
<dbReference type="EC" id="7.2.1.3" evidence="11"/>
<keyword evidence="3" id="KW-0813">Transport</keyword>
<evidence type="ECO:0000256" key="1">
    <source>
        <dbReference type="ARBA" id="ARBA00001970"/>
    </source>
</evidence>
<keyword evidence="6" id="KW-0479">Metal-binding</keyword>
<keyword evidence="15" id="KW-1185">Reference proteome</keyword>
<dbReference type="GO" id="GO:0140575">
    <property type="term" value="F:transmembrane monodehydroascorbate reductase activity"/>
    <property type="evidence" value="ECO:0007669"/>
    <property type="project" value="InterPro"/>
</dbReference>
<dbReference type="InterPro" id="IPR006593">
    <property type="entry name" value="Cyt_b561/ferric_Rdtase_TM"/>
</dbReference>
<dbReference type="Pfam" id="PF03188">
    <property type="entry name" value="Cytochrom_B561"/>
    <property type="match status" value="1"/>
</dbReference>
<evidence type="ECO:0000256" key="8">
    <source>
        <dbReference type="ARBA" id="ARBA00022989"/>
    </source>
</evidence>
<dbReference type="Proteomes" id="UP000270296">
    <property type="component" value="Unassembled WGS sequence"/>
</dbReference>
<dbReference type="PANTHER" id="PTHR15422:SF45">
    <property type="entry name" value="CYTOCHROME B561 DOMAIN-CONTAINING PROTEIN"/>
    <property type="match status" value="1"/>
</dbReference>
<evidence type="ECO:0000256" key="2">
    <source>
        <dbReference type="ARBA" id="ARBA00004141"/>
    </source>
</evidence>
<protein>
    <recommendedName>
        <fullName evidence="11">ascorbate ferrireductase (transmembrane)</fullName>
        <ecNumber evidence="11">7.2.1.3</ecNumber>
    </recommendedName>
</protein>
<dbReference type="OrthoDB" id="432881at2759"/>
<evidence type="ECO:0000256" key="12">
    <source>
        <dbReference type="SAM" id="Phobius"/>
    </source>
</evidence>
<feature type="transmembrane region" description="Helical" evidence="12">
    <location>
        <begin position="134"/>
        <end position="158"/>
    </location>
</feature>
<name>A0A183IGJ3_9BILA</name>
<feature type="transmembrane region" description="Helical" evidence="12">
    <location>
        <begin position="26"/>
        <end position="45"/>
    </location>
</feature>
<evidence type="ECO:0000313" key="16">
    <source>
        <dbReference type="WBParaSite" id="SBAD_0000286701-mRNA-1"/>
    </source>
</evidence>
<dbReference type="Gene3D" id="1.20.120.1770">
    <property type="match status" value="1"/>
</dbReference>
<keyword evidence="4" id="KW-0349">Heme</keyword>